<dbReference type="EMBL" id="JBBCAQ010000038">
    <property type="protein sequence ID" value="KAK7571896.1"/>
    <property type="molecule type" value="Genomic_DNA"/>
</dbReference>
<evidence type="ECO:0000256" key="5">
    <source>
        <dbReference type="ARBA" id="ARBA00023125"/>
    </source>
</evidence>
<feature type="domain" description="ELM2" evidence="8">
    <location>
        <begin position="158"/>
        <end position="274"/>
    </location>
</feature>
<dbReference type="SUPFAM" id="SSF46689">
    <property type="entry name" value="Homeodomain-like"/>
    <property type="match status" value="1"/>
</dbReference>
<dbReference type="PANTHER" id="PTHR10865">
    <property type="entry name" value="METASTASIS-ASSOCIATED PROTEIN AND MESODERM INDUCTION EARLY RESPONSE PROTEIN"/>
    <property type="match status" value="1"/>
</dbReference>
<name>A0AAN9T5S1_9HEMI</name>
<dbReference type="GO" id="GO:0005654">
    <property type="term" value="C:nucleoplasm"/>
    <property type="evidence" value="ECO:0007669"/>
    <property type="project" value="TreeGrafter"/>
</dbReference>
<comment type="caution">
    <text evidence="10">The sequence shown here is derived from an EMBL/GenBank/DDBJ whole genome shotgun (WGS) entry which is preliminary data.</text>
</comment>
<dbReference type="InterPro" id="IPR040138">
    <property type="entry name" value="MIER/MTA"/>
</dbReference>
<evidence type="ECO:0000313" key="11">
    <source>
        <dbReference type="Proteomes" id="UP001367676"/>
    </source>
</evidence>
<dbReference type="SMART" id="SM01189">
    <property type="entry name" value="ELM2"/>
    <property type="match status" value="1"/>
</dbReference>
<protein>
    <recommendedName>
        <fullName evidence="12">Mesoderm induction early response protein 1</fullName>
    </recommendedName>
</protein>
<accession>A0AAN9T5S1</accession>
<feature type="domain" description="SANT" evidence="9">
    <location>
        <begin position="283"/>
        <end position="330"/>
    </location>
</feature>
<keyword evidence="3" id="KW-0863">Zinc-finger</keyword>
<evidence type="ECO:0000256" key="3">
    <source>
        <dbReference type="ARBA" id="ARBA00022771"/>
    </source>
</evidence>
<dbReference type="Pfam" id="PF01448">
    <property type="entry name" value="ELM2"/>
    <property type="match status" value="1"/>
</dbReference>
<evidence type="ECO:0000259" key="9">
    <source>
        <dbReference type="PROSITE" id="PS51293"/>
    </source>
</evidence>
<dbReference type="PANTHER" id="PTHR10865:SF28">
    <property type="entry name" value="ELM2 DOMAIN-CONTAINING PROTEIN"/>
    <property type="match status" value="1"/>
</dbReference>
<keyword evidence="4" id="KW-0862">Zinc</keyword>
<reference evidence="10 11" key="1">
    <citation type="submission" date="2024-03" db="EMBL/GenBank/DDBJ databases">
        <title>Adaptation during the transition from Ophiocordyceps entomopathogen to insect associate is accompanied by gene loss and intensified selection.</title>
        <authorList>
            <person name="Ward C.M."/>
            <person name="Onetto C.A."/>
            <person name="Borneman A.R."/>
        </authorList>
    </citation>
    <scope>NUCLEOTIDE SEQUENCE [LARGE SCALE GENOMIC DNA]</scope>
    <source>
        <strain evidence="10">AWRI1</strain>
        <tissue evidence="10">Single Adult Female</tissue>
    </source>
</reference>
<dbReference type="InterPro" id="IPR017884">
    <property type="entry name" value="SANT_dom"/>
</dbReference>
<comment type="subcellular location">
    <subcellularLocation>
        <location evidence="1">Nucleus</location>
    </subcellularLocation>
</comment>
<dbReference type="GO" id="GO:0042826">
    <property type="term" value="F:histone deacetylase binding"/>
    <property type="evidence" value="ECO:0007669"/>
    <property type="project" value="TreeGrafter"/>
</dbReference>
<dbReference type="PROSITE" id="PS51156">
    <property type="entry name" value="ELM2"/>
    <property type="match status" value="1"/>
</dbReference>
<feature type="compositionally biased region" description="Basic and acidic residues" evidence="7">
    <location>
        <begin position="124"/>
        <end position="139"/>
    </location>
</feature>
<keyword evidence="6" id="KW-0539">Nucleus</keyword>
<dbReference type="AlphaFoldDB" id="A0AAN9T5S1"/>
<feature type="region of interest" description="Disordered" evidence="7">
    <location>
        <begin position="360"/>
        <end position="386"/>
    </location>
</feature>
<organism evidence="10 11">
    <name type="scientific">Parthenolecanium corni</name>
    <dbReference type="NCBI Taxonomy" id="536013"/>
    <lineage>
        <taxon>Eukaryota</taxon>
        <taxon>Metazoa</taxon>
        <taxon>Ecdysozoa</taxon>
        <taxon>Arthropoda</taxon>
        <taxon>Hexapoda</taxon>
        <taxon>Insecta</taxon>
        <taxon>Pterygota</taxon>
        <taxon>Neoptera</taxon>
        <taxon>Paraneoptera</taxon>
        <taxon>Hemiptera</taxon>
        <taxon>Sternorrhyncha</taxon>
        <taxon>Coccoidea</taxon>
        <taxon>Coccidae</taxon>
        <taxon>Parthenolecanium</taxon>
    </lineage>
</organism>
<evidence type="ECO:0000256" key="6">
    <source>
        <dbReference type="ARBA" id="ARBA00023242"/>
    </source>
</evidence>
<dbReference type="PROSITE" id="PS51293">
    <property type="entry name" value="SANT"/>
    <property type="match status" value="1"/>
</dbReference>
<dbReference type="Proteomes" id="UP001367676">
    <property type="component" value="Unassembled WGS sequence"/>
</dbReference>
<keyword evidence="5" id="KW-0238">DNA-binding</keyword>
<dbReference type="FunFam" id="1.10.10.60:FF:000012">
    <property type="entry name" value="Metastasis-associated 1 family, member 3"/>
    <property type="match status" value="1"/>
</dbReference>
<proteinExistence type="predicted"/>
<gene>
    <name evidence="10" type="ORF">V9T40_014368</name>
</gene>
<feature type="compositionally biased region" description="Polar residues" evidence="7">
    <location>
        <begin position="369"/>
        <end position="383"/>
    </location>
</feature>
<dbReference type="GO" id="GO:0003677">
    <property type="term" value="F:DNA binding"/>
    <property type="evidence" value="ECO:0007669"/>
    <property type="project" value="UniProtKB-KW"/>
</dbReference>
<evidence type="ECO:0000313" key="10">
    <source>
        <dbReference type="EMBL" id="KAK7571896.1"/>
    </source>
</evidence>
<evidence type="ECO:0000256" key="1">
    <source>
        <dbReference type="ARBA" id="ARBA00004123"/>
    </source>
</evidence>
<dbReference type="Gene3D" id="4.10.1240.50">
    <property type="match status" value="1"/>
</dbReference>
<dbReference type="GO" id="GO:0003714">
    <property type="term" value="F:transcription corepressor activity"/>
    <property type="evidence" value="ECO:0007669"/>
    <property type="project" value="TreeGrafter"/>
</dbReference>
<evidence type="ECO:0000256" key="4">
    <source>
        <dbReference type="ARBA" id="ARBA00022833"/>
    </source>
</evidence>
<dbReference type="InterPro" id="IPR000949">
    <property type="entry name" value="ELM2_dom"/>
</dbReference>
<feature type="region of interest" description="Disordered" evidence="7">
    <location>
        <begin position="97"/>
        <end position="148"/>
    </location>
</feature>
<keyword evidence="2" id="KW-0479">Metal-binding</keyword>
<sequence length="427" mass="49520">MSSAMRNETSADDSLDMDRDFTPTAEMLVHEFDDEATLDEEEEIEPLDSQLIELADLQRERDMPLEELLSMYGYNFEECAPEVLNVDETVSDASKLAEASVPQKNEISGDSSDHSSKTRSKLRYLRDNHNSDSSKRLDSEGDNEDDDDYIYNIEDEEKSVRIGTQYQAIVPGGLCRYDDALPYENDDKLLWDPKKLSEEETERYLNKVRELKFLNKKNDCKKNDGKKLSSVFRERKRNCHPDSVATKDDEQALYLLLQCGFNAEEALRRQRLNVIPPTNMSLWSEDECTHFENGLCSFGKDFHQIQLHKVRTRSVEELVQFYYFWKKSERHDLFVSNFRLEKKKYNMHPEITDFMEKCNDEPDIEEQPDSSNETGDSNMSCNNGEYLFTSGPEGSRTLKNLMENDLHPEDSVTLLRGENTFNSVAKI</sequence>
<dbReference type="InterPro" id="IPR009057">
    <property type="entry name" value="Homeodomain-like_sf"/>
</dbReference>
<dbReference type="Gene3D" id="1.10.10.60">
    <property type="entry name" value="Homeodomain-like"/>
    <property type="match status" value="1"/>
</dbReference>
<evidence type="ECO:0000256" key="2">
    <source>
        <dbReference type="ARBA" id="ARBA00022723"/>
    </source>
</evidence>
<keyword evidence="11" id="KW-1185">Reference proteome</keyword>
<dbReference type="GO" id="GO:0000122">
    <property type="term" value="P:negative regulation of transcription by RNA polymerase II"/>
    <property type="evidence" value="ECO:0007669"/>
    <property type="project" value="TreeGrafter"/>
</dbReference>
<evidence type="ECO:0000256" key="7">
    <source>
        <dbReference type="SAM" id="MobiDB-lite"/>
    </source>
</evidence>
<dbReference type="GO" id="GO:0008270">
    <property type="term" value="F:zinc ion binding"/>
    <property type="evidence" value="ECO:0007669"/>
    <property type="project" value="UniProtKB-KW"/>
</dbReference>
<evidence type="ECO:0000259" key="8">
    <source>
        <dbReference type="PROSITE" id="PS51156"/>
    </source>
</evidence>
<evidence type="ECO:0008006" key="12">
    <source>
        <dbReference type="Google" id="ProtNLM"/>
    </source>
</evidence>